<dbReference type="PROSITE" id="PS51677">
    <property type="entry name" value="NODB"/>
    <property type="match status" value="1"/>
</dbReference>
<feature type="domain" description="NodB homology" evidence="1">
    <location>
        <begin position="53"/>
        <end position="239"/>
    </location>
</feature>
<keyword evidence="3" id="KW-1185">Reference proteome</keyword>
<gene>
    <name evidence="2" type="ORF">SAMN02745225_00265</name>
</gene>
<dbReference type="RefSeq" id="WP_072787970.1">
    <property type="nucleotide sequence ID" value="NZ_FQUL01000002.1"/>
</dbReference>
<accession>A0A1M4SG42</accession>
<evidence type="ECO:0000313" key="2">
    <source>
        <dbReference type="EMBL" id="SHE31165.1"/>
    </source>
</evidence>
<name>A0A1M4SG42_9ACTN</name>
<dbReference type="InterPro" id="IPR011330">
    <property type="entry name" value="Glyco_hydro/deAcase_b/a-brl"/>
</dbReference>
<dbReference type="EMBL" id="FQUL01000002">
    <property type="protein sequence ID" value="SHE31165.1"/>
    <property type="molecule type" value="Genomic_DNA"/>
</dbReference>
<dbReference type="SUPFAM" id="SSF88713">
    <property type="entry name" value="Glycoside hydrolase/deacetylase"/>
    <property type="match status" value="1"/>
</dbReference>
<dbReference type="STRING" id="1121881.SAMN02745225_00265"/>
<dbReference type="Pfam" id="PF01522">
    <property type="entry name" value="Polysacc_deac_1"/>
    <property type="match status" value="1"/>
</dbReference>
<dbReference type="Proteomes" id="UP000184295">
    <property type="component" value="Unassembled WGS sequence"/>
</dbReference>
<dbReference type="CDD" id="cd10959">
    <property type="entry name" value="CE4_NodB_like_3"/>
    <property type="match status" value="1"/>
</dbReference>
<organism evidence="2 3">
    <name type="scientific">Ferrithrix thermotolerans DSM 19514</name>
    <dbReference type="NCBI Taxonomy" id="1121881"/>
    <lineage>
        <taxon>Bacteria</taxon>
        <taxon>Bacillati</taxon>
        <taxon>Actinomycetota</taxon>
        <taxon>Acidimicrobiia</taxon>
        <taxon>Acidimicrobiales</taxon>
        <taxon>Acidimicrobiaceae</taxon>
        <taxon>Ferrithrix</taxon>
    </lineage>
</organism>
<evidence type="ECO:0000313" key="3">
    <source>
        <dbReference type="Proteomes" id="UP000184295"/>
    </source>
</evidence>
<sequence>MKTKPLTSKRTLATLSGAYGALALGFRSYPALASVIWIKDELFEYLQGWGRPNHVALTFDDGPDPISTPLILDELRRLEIKATFFMLGSMAEAYPYVAQQVAEDGHEIALHGHWHKNHLFRSTRTIRYDMERSLETVTNATGVRPLYFRPPYGVLTEGTLRTARDLSLRPVLWGAWGRDWRAKATPIQVLNDLKKRFKPGVTVLLHDSDCTSYPGSFRSTLGALEAFTNLCEQHSLSVGPLREHGF</sequence>
<evidence type="ECO:0000259" key="1">
    <source>
        <dbReference type="PROSITE" id="PS51677"/>
    </source>
</evidence>
<dbReference type="PANTHER" id="PTHR10587">
    <property type="entry name" value="GLYCOSYL TRANSFERASE-RELATED"/>
    <property type="match status" value="1"/>
</dbReference>
<dbReference type="Gene3D" id="3.20.20.370">
    <property type="entry name" value="Glycoside hydrolase/deacetylase"/>
    <property type="match status" value="1"/>
</dbReference>
<dbReference type="PANTHER" id="PTHR10587:SF137">
    <property type="entry name" value="4-DEOXY-4-FORMAMIDO-L-ARABINOSE-PHOSPHOUNDECAPRENOL DEFORMYLASE ARND-RELATED"/>
    <property type="match status" value="1"/>
</dbReference>
<dbReference type="OrthoDB" id="9763050at2"/>
<dbReference type="InterPro" id="IPR050248">
    <property type="entry name" value="Polysacc_deacetylase_ArnD"/>
</dbReference>
<reference evidence="3" key="1">
    <citation type="submission" date="2016-11" db="EMBL/GenBank/DDBJ databases">
        <authorList>
            <person name="Varghese N."/>
            <person name="Submissions S."/>
        </authorList>
    </citation>
    <scope>NUCLEOTIDE SEQUENCE [LARGE SCALE GENOMIC DNA]</scope>
    <source>
        <strain evidence="3">DSM 19514</strain>
    </source>
</reference>
<dbReference type="GO" id="GO:0005975">
    <property type="term" value="P:carbohydrate metabolic process"/>
    <property type="evidence" value="ECO:0007669"/>
    <property type="project" value="InterPro"/>
</dbReference>
<dbReference type="InterPro" id="IPR002509">
    <property type="entry name" value="NODB_dom"/>
</dbReference>
<dbReference type="AlphaFoldDB" id="A0A1M4SG42"/>
<proteinExistence type="predicted"/>
<protein>
    <submittedName>
        <fullName evidence="2">Polysaccharide deacetylase</fullName>
    </submittedName>
</protein>
<dbReference type="GO" id="GO:0016810">
    <property type="term" value="F:hydrolase activity, acting on carbon-nitrogen (but not peptide) bonds"/>
    <property type="evidence" value="ECO:0007669"/>
    <property type="project" value="InterPro"/>
</dbReference>